<dbReference type="GO" id="GO:0008168">
    <property type="term" value="F:methyltransferase activity"/>
    <property type="evidence" value="ECO:0007669"/>
    <property type="project" value="InterPro"/>
</dbReference>
<protein>
    <recommendedName>
        <fullName evidence="1">Reverse transcriptase domain-containing protein</fullName>
    </recommendedName>
</protein>
<dbReference type="PROSITE" id="PS50878">
    <property type="entry name" value="RT_POL"/>
    <property type="match status" value="1"/>
</dbReference>
<proteinExistence type="predicted"/>
<reference evidence="2" key="2">
    <citation type="submission" date="2025-08" db="UniProtKB">
        <authorList>
            <consortium name="Ensembl"/>
        </authorList>
    </citation>
    <scope>IDENTIFICATION</scope>
</reference>
<dbReference type="Pfam" id="PF00078">
    <property type="entry name" value="RVT_1"/>
    <property type="match status" value="1"/>
</dbReference>
<reference evidence="2" key="3">
    <citation type="submission" date="2025-09" db="UniProtKB">
        <authorList>
            <consortium name="Ensembl"/>
        </authorList>
    </citation>
    <scope>IDENTIFICATION</scope>
</reference>
<dbReference type="Pfam" id="PF09004">
    <property type="entry name" value="ALKBH8_N"/>
    <property type="match status" value="1"/>
</dbReference>
<organism evidence="2 3">
    <name type="scientific">Hucho hucho</name>
    <name type="common">huchen</name>
    <dbReference type="NCBI Taxonomy" id="62062"/>
    <lineage>
        <taxon>Eukaryota</taxon>
        <taxon>Metazoa</taxon>
        <taxon>Chordata</taxon>
        <taxon>Craniata</taxon>
        <taxon>Vertebrata</taxon>
        <taxon>Euteleostomi</taxon>
        <taxon>Actinopterygii</taxon>
        <taxon>Neopterygii</taxon>
        <taxon>Teleostei</taxon>
        <taxon>Protacanthopterygii</taxon>
        <taxon>Salmoniformes</taxon>
        <taxon>Salmonidae</taxon>
        <taxon>Salmoninae</taxon>
        <taxon>Hucho</taxon>
    </lineage>
</organism>
<evidence type="ECO:0000313" key="2">
    <source>
        <dbReference type="Ensembl" id="ENSHHUP00000043827.1"/>
    </source>
</evidence>
<dbReference type="STRING" id="62062.ENSHHUP00000043827"/>
<dbReference type="PANTHER" id="PTHR47510:SF3">
    <property type="entry name" value="ENDO_EXONUCLEASE_PHOSPHATASE DOMAIN-CONTAINING PROTEIN"/>
    <property type="match status" value="1"/>
</dbReference>
<evidence type="ECO:0000313" key="3">
    <source>
        <dbReference type="Proteomes" id="UP000314982"/>
    </source>
</evidence>
<dbReference type="PANTHER" id="PTHR47510">
    <property type="entry name" value="REVERSE TRANSCRIPTASE DOMAIN-CONTAINING PROTEIN"/>
    <property type="match status" value="1"/>
</dbReference>
<reference evidence="3" key="1">
    <citation type="submission" date="2018-06" db="EMBL/GenBank/DDBJ databases">
        <title>Genome assembly of Danube salmon.</title>
        <authorList>
            <person name="Macqueen D.J."/>
            <person name="Gundappa M.K."/>
        </authorList>
    </citation>
    <scope>NUCLEOTIDE SEQUENCE [LARGE SCALE GENOMIC DNA]</scope>
</reference>
<feature type="domain" description="Reverse transcriptase" evidence="1">
    <location>
        <begin position="197"/>
        <end position="444"/>
    </location>
</feature>
<dbReference type="InterPro" id="IPR000477">
    <property type="entry name" value="RT_dom"/>
</dbReference>
<dbReference type="SUPFAM" id="SSF56219">
    <property type="entry name" value="DNase I-like"/>
    <property type="match status" value="1"/>
</dbReference>
<dbReference type="InterPro" id="IPR036691">
    <property type="entry name" value="Endo/exonu/phosph_ase_sf"/>
</dbReference>
<dbReference type="Proteomes" id="UP000314982">
    <property type="component" value="Unassembled WGS sequence"/>
</dbReference>
<dbReference type="GeneTree" id="ENSGT01020000230367"/>
<dbReference type="SUPFAM" id="SSF56672">
    <property type="entry name" value="DNA/RNA polymerases"/>
    <property type="match status" value="1"/>
</dbReference>
<dbReference type="InterPro" id="IPR043502">
    <property type="entry name" value="DNA/RNA_pol_sf"/>
</dbReference>
<name>A0A4W5MZH7_9TELE</name>
<evidence type="ECO:0000259" key="1">
    <source>
        <dbReference type="PROSITE" id="PS50878"/>
    </source>
</evidence>
<keyword evidence="3" id="KW-1185">Reference proteome</keyword>
<accession>A0A4W5MZH7</accession>
<sequence>MKSLDFARLKYIVIHCRPHYLPREFSAILFVAVYLPPQTDAGTKTALSHLYKEIRKQETTHPEAALLVAGDFNAGKLTSVLPNLHQHVKCATRGKEILDYLYSTHRDMYKALPRPPFGKSDHNSILLIPAYKQKFKQEAPVTRSIKKWSDEADAKLQDCFSITDLNMFPDSSDGIEEYTTSVTGFINKCIEDVVPTVTAHTYPNQKPWITGNIRTELKGRAAAFKVRDSNPEAYKKSCYALRQTIKQAKRQYRAKIEPYYTGSDARLMWQDLQTITDYKAKHSQELPSDTSLPDELNHFYARFEASNTEACMRASAVPDDCVITLSVADVILNTGAPQGCVLSPFLYSLFTHDCMARHDSNTIIKFADDTTVVGLITDNDETAYREEVRDLAVWCQDNNLSLNVTKTKEMIVDYRKRSTEHAPILIDWAVVEQVERFKFLGVHINNKLERSKHTKTVVKRARQSLYHLRRLKRFGMGPEILKRFYSCNIESILTGCITAWYGNCSASDRKALQRVVRTAQYITGAKLPAIQDLYTRRCQRKALKSHPSHRLFSLLPHGKRYRSAKSRTKRLLNSFYPQAIRLLNR</sequence>
<dbReference type="Gene3D" id="3.60.10.10">
    <property type="entry name" value="Endonuclease/exonuclease/phosphatase"/>
    <property type="match status" value="1"/>
</dbReference>
<dbReference type="InterPro" id="IPR015095">
    <property type="entry name" value="AlkB_hom8_N"/>
</dbReference>
<dbReference type="Ensembl" id="ENSHHUT00000045470.1">
    <property type="protein sequence ID" value="ENSHHUP00000043827.1"/>
    <property type="gene ID" value="ENSHHUG00000026889.1"/>
</dbReference>
<dbReference type="GO" id="GO:0016706">
    <property type="term" value="F:2-oxoglutarate-dependent dioxygenase activity"/>
    <property type="evidence" value="ECO:0007669"/>
    <property type="project" value="InterPro"/>
</dbReference>
<dbReference type="AlphaFoldDB" id="A0A4W5MZH7"/>